<dbReference type="InterPro" id="IPR036866">
    <property type="entry name" value="RibonucZ/Hydroxyglut_hydro"/>
</dbReference>
<dbReference type="Pfam" id="PF14234">
    <property type="entry name" value="DUF4336"/>
    <property type="match status" value="1"/>
</dbReference>
<reference evidence="1" key="1">
    <citation type="submission" date="2016-08" db="EMBL/GenBank/DDBJ databases">
        <authorList>
            <person name="Seilhamer J.J."/>
        </authorList>
    </citation>
    <scope>NUCLEOTIDE SEQUENCE</scope>
    <source>
        <strain evidence="1">F6-1</strain>
    </source>
</reference>
<name>A0A1R3TGA1_STRSL</name>
<evidence type="ECO:0008006" key="2">
    <source>
        <dbReference type="Google" id="ProtNLM"/>
    </source>
</evidence>
<accession>A0A1R3TGA1</accession>
<dbReference type="InterPro" id="IPR025638">
    <property type="entry name" value="DUF4336"/>
</dbReference>
<dbReference type="RefSeq" id="WP_104020582.1">
    <property type="nucleotide sequence ID" value="NZ_JASHFF010000025.1"/>
</dbReference>
<proteinExistence type="predicted"/>
<dbReference type="EMBL" id="LT622830">
    <property type="protein sequence ID" value="SCW20765.1"/>
    <property type="molecule type" value="Genomic_DNA"/>
</dbReference>
<protein>
    <recommendedName>
        <fullName evidence="2">DUF4336 domain-containing protein</fullName>
    </recommendedName>
</protein>
<sequence length="248" mass="28993">MKVKKYTPLYVLKKISENIWIADGEEVAMDFKLFKIPFSTRMTIIRLKNGEIWVHSPIKPNTDLLSQITQLGEVAHIIAPNILHYSYVDEWHWLFPNAQVWLARGVQNRAKKSGLCLEYGRMLDQADWNEEIFSTTFEGSFYVKEVVFFHNQSSTLILTDLIENIESEKLSFFEKLLFKLGDNCYPNGKTPRDLRVSFLFQKKKALESYKKIKEWNPENIIISHGPCFLGNAGENLKQSFFWLEKKDS</sequence>
<dbReference type="AlphaFoldDB" id="A0A1R3TGA1"/>
<dbReference type="PANTHER" id="PTHR33835:SF1">
    <property type="entry name" value="METALLO-BETA-LACTAMASE DOMAIN-CONTAINING PROTEIN"/>
    <property type="match status" value="1"/>
</dbReference>
<reference evidence="1" key="2">
    <citation type="submission" date="2017-02" db="EMBL/GenBank/DDBJ databases">
        <title>Diversity of integrative and conjugative elements of Streptococcus salivarius and their intra- and interspecies transfer.</title>
        <authorList>
            <person name="Dahmane N."/>
            <person name="Libante V."/>
            <person name="Charron-Bourgoin F."/>
            <person name="Guedon E."/>
            <person name="Guedon G."/>
            <person name="Leblond-Bourget N."/>
            <person name="Payot S."/>
        </authorList>
    </citation>
    <scope>NUCLEOTIDE SEQUENCE</scope>
    <source>
        <strain evidence="1">F6-1</strain>
    </source>
</reference>
<dbReference type="PANTHER" id="PTHR33835">
    <property type="entry name" value="YALI0C07656P"/>
    <property type="match status" value="1"/>
</dbReference>
<evidence type="ECO:0000313" key="1">
    <source>
        <dbReference type="EMBL" id="SCW20765.1"/>
    </source>
</evidence>
<organism evidence="1">
    <name type="scientific">Streptococcus salivarius</name>
    <dbReference type="NCBI Taxonomy" id="1304"/>
    <lineage>
        <taxon>Bacteria</taxon>
        <taxon>Bacillati</taxon>
        <taxon>Bacillota</taxon>
        <taxon>Bacilli</taxon>
        <taxon>Lactobacillales</taxon>
        <taxon>Streptococcaceae</taxon>
        <taxon>Streptococcus</taxon>
    </lineage>
</organism>
<dbReference type="SUPFAM" id="SSF56281">
    <property type="entry name" value="Metallo-hydrolase/oxidoreductase"/>
    <property type="match status" value="1"/>
</dbReference>